<comment type="caution">
    <text evidence="1">The sequence shown here is derived from an EMBL/GenBank/DDBJ whole genome shotgun (WGS) entry which is preliminary data.</text>
</comment>
<name>A0ABW6SC31_9NOCA</name>
<dbReference type="RefSeq" id="WP_040830646.1">
    <property type="nucleotide sequence ID" value="NZ_JBIAQY010000022.1"/>
</dbReference>
<accession>A0ABW6SC31</accession>
<proteinExistence type="predicted"/>
<evidence type="ECO:0000313" key="2">
    <source>
        <dbReference type="Proteomes" id="UP001601992"/>
    </source>
</evidence>
<reference evidence="1 2" key="1">
    <citation type="submission" date="2024-10" db="EMBL/GenBank/DDBJ databases">
        <title>The Natural Products Discovery Center: Release of the First 8490 Sequenced Strains for Exploring Actinobacteria Biosynthetic Diversity.</title>
        <authorList>
            <person name="Kalkreuter E."/>
            <person name="Kautsar S.A."/>
            <person name="Yang D."/>
            <person name="Bader C.D."/>
            <person name="Teijaro C.N."/>
            <person name="Fluegel L."/>
            <person name="Davis C.M."/>
            <person name="Simpson J.R."/>
            <person name="Lauterbach L."/>
            <person name="Steele A.D."/>
            <person name="Gui C."/>
            <person name="Meng S."/>
            <person name="Li G."/>
            <person name="Viehrig K."/>
            <person name="Ye F."/>
            <person name="Su P."/>
            <person name="Kiefer A.F."/>
            <person name="Nichols A."/>
            <person name="Cepeda A.J."/>
            <person name="Yan W."/>
            <person name="Fan B."/>
            <person name="Jiang Y."/>
            <person name="Adhikari A."/>
            <person name="Zheng C.-J."/>
            <person name="Schuster L."/>
            <person name="Cowan T.M."/>
            <person name="Smanski M.J."/>
            <person name="Chevrette M.G."/>
            <person name="De Carvalho L.P.S."/>
            <person name="Shen B."/>
        </authorList>
    </citation>
    <scope>NUCLEOTIDE SEQUENCE [LARGE SCALE GENOMIC DNA]</scope>
    <source>
        <strain evidence="1 2">NPDC002593</strain>
    </source>
</reference>
<organism evidence="1 2">
    <name type="scientific">Nocardia jiangxiensis</name>
    <dbReference type="NCBI Taxonomy" id="282685"/>
    <lineage>
        <taxon>Bacteria</taxon>
        <taxon>Bacillati</taxon>
        <taxon>Actinomycetota</taxon>
        <taxon>Actinomycetes</taxon>
        <taxon>Mycobacteriales</taxon>
        <taxon>Nocardiaceae</taxon>
        <taxon>Nocardia</taxon>
    </lineage>
</organism>
<gene>
    <name evidence="1" type="ORF">ACFYXQ_39595</name>
</gene>
<keyword evidence="2" id="KW-1185">Reference proteome</keyword>
<protein>
    <submittedName>
        <fullName evidence="1">Uncharacterized protein</fullName>
    </submittedName>
</protein>
<sequence length="79" mass="9025">MAVTAPKFGFISRFPERPCCRHSMTASAPSLSKPLIDAEIQQLPVALDDHRLIAVREQKLRVDTNSRHLRRLVLDSFNR</sequence>
<dbReference type="EMBL" id="JBIAQY010000022">
    <property type="protein sequence ID" value="MFF3573871.1"/>
    <property type="molecule type" value="Genomic_DNA"/>
</dbReference>
<dbReference type="Proteomes" id="UP001601992">
    <property type="component" value="Unassembled WGS sequence"/>
</dbReference>
<evidence type="ECO:0000313" key="1">
    <source>
        <dbReference type="EMBL" id="MFF3573871.1"/>
    </source>
</evidence>